<feature type="compositionally biased region" description="Polar residues" evidence="1">
    <location>
        <begin position="29"/>
        <end position="40"/>
    </location>
</feature>
<accession>A0A7Z7JFQ1</accession>
<gene>
    <name evidence="2" type="ORF">CBM2594_U10232</name>
</gene>
<reference evidence="2 3" key="1">
    <citation type="submission" date="2018-01" db="EMBL/GenBank/DDBJ databases">
        <authorList>
            <person name="Clerissi C."/>
        </authorList>
    </citation>
    <scope>NUCLEOTIDE SEQUENCE [LARGE SCALE GENOMIC DNA]</scope>
    <source>
        <strain evidence="2">Cupriavidus taiwanensis STM 6021</strain>
    </source>
</reference>
<proteinExistence type="predicted"/>
<evidence type="ECO:0000313" key="2">
    <source>
        <dbReference type="EMBL" id="SPC25731.1"/>
    </source>
</evidence>
<dbReference type="EMBL" id="OGUU01000045">
    <property type="protein sequence ID" value="SPC25731.1"/>
    <property type="molecule type" value="Genomic_DNA"/>
</dbReference>
<feature type="region of interest" description="Disordered" evidence="1">
    <location>
        <begin position="1"/>
        <end position="20"/>
    </location>
</feature>
<evidence type="ECO:0000313" key="3">
    <source>
        <dbReference type="Proteomes" id="UP000257139"/>
    </source>
</evidence>
<comment type="caution">
    <text evidence="2">The sequence shown here is derived from an EMBL/GenBank/DDBJ whole genome shotgun (WGS) entry which is preliminary data.</text>
</comment>
<sequence length="63" mass="6986">MPDQVLQSRQHSQKSLSSRLAVNRDAALQMSSSHTSSWLTWQRAAGEPPGERLSVLARLTLRG</sequence>
<protein>
    <submittedName>
        <fullName evidence="2">Uncharacterized protein</fullName>
    </submittedName>
</protein>
<dbReference type="AlphaFoldDB" id="A0A7Z7JFQ1"/>
<name>A0A7Z7JFQ1_9BURK</name>
<organism evidence="2 3">
    <name type="scientific">Cupriavidus taiwanensis</name>
    <dbReference type="NCBI Taxonomy" id="164546"/>
    <lineage>
        <taxon>Bacteria</taxon>
        <taxon>Pseudomonadati</taxon>
        <taxon>Pseudomonadota</taxon>
        <taxon>Betaproteobacteria</taxon>
        <taxon>Burkholderiales</taxon>
        <taxon>Burkholderiaceae</taxon>
        <taxon>Cupriavidus</taxon>
    </lineage>
</organism>
<feature type="region of interest" description="Disordered" evidence="1">
    <location>
        <begin position="27"/>
        <end position="47"/>
    </location>
</feature>
<evidence type="ECO:0000256" key="1">
    <source>
        <dbReference type="SAM" id="MobiDB-lite"/>
    </source>
</evidence>
<dbReference type="Proteomes" id="UP000257139">
    <property type="component" value="Unassembled WGS sequence"/>
</dbReference>